<dbReference type="PANTHER" id="PTHR45453:SF3">
    <property type="entry name" value="HISTIDINE KINASE"/>
    <property type="match status" value="1"/>
</dbReference>
<evidence type="ECO:0000256" key="1">
    <source>
        <dbReference type="ARBA" id="ARBA00000085"/>
    </source>
</evidence>
<dbReference type="SUPFAM" id="SSF47384">
    <property type="entry name" value="Homodimeric domain of signal transducing histidine kinase"/>
    <property type="match status" value="1"/>
</dbReference>
<dbReference type="Pfam" id="PF00512">
    <property type="entry name" value="HisKA"/>
    <property type="match status" value="1"/>
</dbReference>
<dbReference type="RefSeq" id="WP_212903380.1">
    <property type="nucleotide sequence ID" value="NZ_BOPZ01000008.1"/>
</dbReference>
<comment type="catalytic activity">
    <reaction evidence="1">
        <text>ATP + protein L-histidine = ADP + protein N-phospho-L-histidine.</text>
        <dbReference type="EC" id="2.7.13.3"/>
    </reaction>
</comment>
<comment type="caution">
    <text evidence="12">The sequence shown here is derived from an EMBL/GenBank/DDBJ whole genome shotgun (WGS) entry which is preliminary data.</text>
</comment>
<dbReference type="GO" id="GO:0000155">
    <property type="term" value="F:phosphorelay sensor kinase activity"/>
    <property type="evidence" value="ECO:0007669"/>
    <property type="project" value="InterPro"/>
</dbReference>
<evidence type="ECO:0000313" key="12">
    <source>
        <dbReference type="EMBL" id="GIM28656.1"/>
    </source>
</evidence>
<gene>
    <name evidence="12" type="ORF">CPJCM30710_13220</name>
</gene>
<feature type="domain" description="HAMP" evidence="11">
    <location>
        <begin position="200"/>
        <end position="252"/>
    </location>
</feature>
<dbReference type="PROSITE" id="PS50885">
    <property type="entry name" value="HAMP"/>
    <property type="match status" value="1"/>
</dbReference>
<feature type="domain" description="Histidine kinase" evidence="10">
    <location>
        <begin position="281"/>
        <end position="499"/>
    </location>
</feature>
<dbReference type="Gene3D" id="1.10.287.130">
    <property type="match status" value="1"/>
</dbReference>
<evidence type="ECO:0000256" key="7">
    <source>
        <dbReference type="ARBA" id="ARBA00023012"/>
    </source>
</evidence>
<evidence type="ECO:0000256" key="9">
    <source>
        <dbReference type="SAM" id="Phobius"/>
    </source>
</evidence>
<keyword evidence="9" id="KW-0812">Transmembrane</keyword>
<accession>A0A919RYF1</accession>
<evidence type="ECO:0000256" key="3">
    <source>
        <dbReference type="ARBA" id="ARBA00012438"/>
    </source>
</evidence>
<dbReference type="PROSITE" id="PS50109">
    <property type="entry name" value="HIS_KIN"/>
    <property type="match status" value="1"/>
</dbReference>
<dbReference type="InterPro" id="IPR003594">
    <property type="entry name" value="HATPase_dom"/>
</dbReference>
<feature type="coiled-coil region" evidence="8">
    <location>
        <begin position="240"/>
        <end position="271"/>
    </location>
</feature>
<keyword evidence="5" id="KW-0808">Transferase</keyword>
<dbReference type="CDD" id="cd00075">
    <property type="entry name" value="HATPase"/>
    <property type="match status" value="1"/>
</dbReference>
<dbReference type="EMBL" id="BOPZ01000008">
    <property type="protein sequence ID" value="GIM28656.1"/>
    <property type="molecule type" value="Genomic_DNA"/>
</dbReference>
<dbReference type="GO" id="GO:0005886">
    <property type="term" value="C:plasma membrane"/>
    <property type="evidence" value="ECO:0007669"/>
    <property type="project" value="TreeGrafter"/>
</dbReference>
<name>A0A919RYF1_9CLOT</name>
<dbReference type="Pfam" id="PF02518">
    <property type="entry name" value="HATPase_c"/>
    <property type="match status" value="1"/>
</dbReference>
<keyword evidence="8" id="KW-0175">Coiled coil</keyword>
<dbReference type="InterPro" id="IPR036097">
    <property type="entry name" value="HisK_dim/P_sf"/>
</dbReference>
<dbReference type="SMART" id="SM00388">
    <property type="entry name" value="HisKA"/>
    <property type="match status" value="1"/>
</dbReference>
<evidence type="ECO:0000313" key="13">
    <source>
        <dbReference type="Proteomes" id="UP000679179"/>
    </source>
</evidence>
<dbReference type="GO" id="GO:0004721">
    <property type="term" value="F:phosphoprotein phosphatase activity"/>
    <property type="evidence" value="ECO:0007669"/>
    <property type="project" value="TreeGrafter"/>
</dbReference>
<dbReference type="SMART" id="SM00387">
    <property type="entry name" value="HATPase_c"/>
    <property type="match status" value="1"/>
</dbReference>
<evidence type="ECO:0000256" key="8">
    <source>
        <dbReference type="SAM" id="Coils"/>
    </source>
</evidence>
<keyword evidence="7" id="KW-0902">Two-component regulatory system</keyword>
<dbReference type="Proteomes" id="UP000679179">
    <property type="component" value="Unassembled WGS sequence"/>
</dbReference>
<keyword evidence="13" id="KW-1185">Reference proteome</keyword>
<protein>
    <recommendedName>
        <fullName evidence="3">histidine kinase</fullName>
        <ecNumber evidence="3">2.7.13.3</ecNumber>
    </recommendedName>
</protein>
<dbReference type="SMART" id="SM00304">
    <property type="entry name" value="HAMP"/>
    <property type="match status" value="1"/>
</dbReference>
<dbReference type="FunFam" id="1.10.287.130:FF:000001">
    <property type="entry name" value="Two-component sensor histidine kinase"/>
    <property type="match status" value="1"/>
</dbReference>
<evidence type="ECO:0000256" key="5">
    <source>
        <dbReference type="ARBA" id="ARBA00022679"/>
    </source>
</evidence>
<dbReference type="GO" id="GO:0016036">
    <property type="term" value="P:cellular response to phosphate starvation"/>
    <property type="evidence" value="ECO:0007669"/>
    <property type="project" value="TreeGrafter"/>
</dbReference>
<dbReference type="CDD" id="cd06225">
    <property type="entry name" value="HAMP"/>
    <property type="match status" value="1"/>
</dbReference>
<keyword evidence="9" id="KW-0472">Membrane</keyword>
<dbReference type="Pfam" id="PF00672">
    <property type="entry name" value="HAMP"/>
    <property type="match status" value="1"/>
</dbReference>
<dbReference type="InterPro" id="IPR036890">
    <property type="entry name" value="HATPase_C_sf"/>
</dbReference>
<evidence type="ECO:0000256" key="6">
    <source>
        <dbReference type="ARBA" id="ARBA00022777"/>
    </source>
</evidence>
<dbReference type="InterPro" id="IPR003661">
    <property type="entry name" value="HisK_dim/P_dom"/>
</dbReference>
<proteinExistence type="predicted"/>
<evidence type="ECO:0000259" key="10">
    <source>
        <dbReference type="PROSITE" id="PS50109"/>
    </source>
</evidence>
<dbReference type="PANTHER" id="PTHR45453">
    <property type="entry name" value="PHOSPHATE REGULON SENSOR PROTEIN PHOR"/>
    <property type="match status" value="1"/>
</dbReference>
<keyword evidence="6 12" id="KW-0418">Kinase</keyword>
<dbReference type="Gene3D" id="6.10.340.10">
    <property type="match status" value="1"/>
</dbReference>
<keyword evidence="9" id="KW-1133">Transmembrane helix</keyword>
<feature type="transmembrane region" description="Helical" evidence="9">
    <location>
        <begin position="179"/>
        <end position="198"/>
    </location>
</feature>
<dbReference type="AlphaFoldDB" id="A0A919RYF1"/>
<dbReference type="CDD" id="cd00082">
    <property type="entry name" value="HisKA"/>
    <property type="match status" value="1"/>
</dbReference>
<keyword evidence="4" id="KW-0597">Phosphoprotein</keyword>
<evidence type="ECO:0000256" key="2">
    <source>
        <dbReference type="ARBA" id="ARBA00004370"/>
    </source>
</evidence>
<reference evidence="12" key="1">
    <citation type="submission" date="2021-03" db="EMBL/GenBank/DDBJ databases">
        <title>Taxonomic study of Clostridium polyendosporum from meadow-gley soil under rice.</title>
        <authorList>
            <person name="Kobayashi H."/>
            <person name="Tanizawa Y."/>
            <person name="Yagura M."/>
        </authorList>
    </citation>
    <scope>NUCLEOTIDE SEQUENCE</scope>
    <source>
        <strain evidence="12">JCM 30710</strain>
    </source>
</reference>
<dbReference type="InterPro" id="IPR005467">
    <property type="entry name" value="His_kinase_dom"/>
</dbReference>
<dbReference type="Gene3D" id="3.30.565.10">
    <property type="entry name" value="Histidine kinase-like ATPase, C-terminal domain"/>
    <property type="match status" value="1"/>
</dbReference>
<dbReference type="InterPro" id="IPR003660">
    <property type="entry name" value="HAMP_dom"/>
</dbReference>
<organism evidence="12 13">
    <name type="scientific">Clostridium polyendosporum</name>
    <dbReference type="NCBI Taxonomy" id="69208"/>
    <lineage>
        <taxon>Bacteria</taxon>
        <taxon>Bacillati</taxon>
        <taxon>Bacillota</taxon>
        <taxon>Clostridia</taxon>
        <taxon>Eubacteriales</taxon>
        <taxon>Clostridiaceae</taxon>
        <taxon>Clostridium</taxon>
    </lineage>
</organism>
<comment type="subcellular location">
    <subcellularLocation>
        <location evidence="2">Membrane</location>
    </subcellularLocation>
</comment>
<dbReference type="InterPro" id="IPR050351">
    <property type="entry name" value="BphY/WalK/GraS-like"/>
</dbReference>
<dbReference type="SUPFAM" id="SSF55874">
    <property type="entry name" value="ATPase domain of HSP90 chaperone/DNA topoisomerase II/histidine kinase"/>
    <property type="match status" value="1"/>
</dbReference>
<dbReference type="SUPFAM" id="SSF158472">
    <property type="entry name" value="HAMP domain-like"/>
    <property type="match status" value="1"/>
</dbReference>
<evidence type="ECO:0000259" key="11">
    <source>
        <dbReference type="PROSITE" id="PS50885"/>
    </source>
</evidence>
<sequence>MRQSISKKIFIITFGLLILLMTSAMIFQSLFFQDFYANKKSDKLISSVNKFKVLYSYDINNEPTLYKALSTFEINNNAKIGIYSSNGEVRFLPDHRNNQSESAKFLNEIFNSLYFNKDYASSIVNSNKTVTTTFEDINSNLKHIVCMTPISLNSKNDFILIAVTSFQPIEEASSIIGQFYVYVFIGMLIIGLILSLIYTNTISKPLLKLNKTAKKMSSMDFTEKYEEDREDEIGNLGKTLNFLSNNLSKALDELKEKNKKLEEDIEKERKLDKLRKDFIASVSHELKTPIGIIEGYAEGLKDNIVEGESKTLYLDIIIDEAQKMNKLVLDMLELSKLESGNIKLKFELFDIVELTNSILLKYINIIKENKLILTKKLSSSNSKLYVIGEAFKIEQVITNFITNAIKYTPHKESINIIIDEKDDRIIFLIENTGVKLNEDELEKIWLQFYRIDKSRSRAEGSSGLGLAIVRQILTLHKSNFGVKNTENGLMFFFDLPKGNA</sequence>
<dbReference type="EC" id="2.7.13.3" evidence="3"/>
<evidence type="ECO:0000256" key="4">
    <source>
        <dbReference type="ARBA" id="ARBA00022553"/>
    </source>
</evidence>